<evidence type="ECO:0000313" key="3">
    <source>
        <dbReference type="Proteomes" id="UP000054324"/>
    </source>
</evidence>
<dbReference type="KEGG" id="ovi:T265_02242"/>
<dbReference type="AlphaFoldDB" id="A0A074ZWW6"/>
<feature type="region of interest" description="Disordered" evidence="1">
    <location>
        <begin position="1"/>
        <end position="87"/>
    </location>
</feature>
<organism evidence="2 3">
    <name type="scientific">Opisthorchis viverrini</name>
    <name type="common">Southeast Asian liver fluke</name>
    <dbReference type="NCBI Taxonomy" id="6198"/>
    <lineage>
        <taxon>Eukaryota</taxon>
        <taxon>Metazoa</taxon>
        <taxon>Spiralia</taxon>
        <taxon>Lophotrochozoa</taxon>
        <taxon>Platyhelminthes</taxon>
        <taxon>Trematoda</taxon>
        <taxon>Digenea</taxon>
        <taxon>Opisthorchiida</taxon>
        <taxon>Opisthorchiata</taxon>
        <taxon>Opisthorchiidae</taxon>
        <taxon>Opisthorchis</taxon>
    </lineage>
</organism>
<sequence length="87" mass="9077">MCPDSSVGGSAAVSHTLTRSTIGEEKTQMFNRLNCVGVGMQESPPPTPEQTPPTDNGPSASVEGGERRPLDDKNKTDPGVLAKSLNP</sequence>
<reference evidence="2 3" key="1">
    <citation type="submission" date="2013-11" db="EMBL/GenBank/DDBJ databases">
        <title>Opisthorchis viverrini - life in the bile duct.</title>
        <authorList>
            <person name="Young N.D."/>
            <person name="Nagarajan N."/>
            <person name="Lin S.J."/>
            <person name="Korhonen P.K."/>
            <person name="Jex A.R."/>
            <person name="Hall R.S."/>
            <person name="Safavi-Hemami H."/>
            <person name="Kaewkong W."/>
            <person name="Bertrand D."/>
            <person name="Gao S."/>
            <person name="Seet Q."/>
            <person name="Wongkham S."/>
            <person name="Teh B.T."/>
            <person name="Wongkham C."/>
            <person name="Intapan P.M."/>
            <person name="Maleewong W."/>
            <person name="Yang X."/>
            <person name="Hu M."/>
            <person name="Wang Z."/>
            <person name="Hofmann A."/>
            <person name="Sternberg P.W."/>
            <person name="Tan P."/>
            <person name="Wang J."/>
            <person name="Gasser R.B."/>
        </authorList>
    </citation>
    <scope>NUCLEOTIDE SEQUENCE [LARGE SCALE GENOMIC DNA]</scope>
</reference>
<feature type="compositionally biased region" description="Basic and acidic residues" evidence="1">
    <location>
        <begin position="64"/>
        <end position="76"/>
    </location>
</feature>
<keyword evidence="3" id="KW-1185">Reference proteome</keyword>
<dbReference type="CTD" id="20316430"/>
<name>A0A074ZWW6_OPIVI</name>
<dbReference type="RefSeq" id="XP_009164694.1">
    <property type="nucleotide sequence ID" value="XM_009166430.1"/>
</dbReference>
<evidence type="ECO:0000313" key="2">
    <source>
        <dbReference type="EMBL" id="KER31606.1"/>
    </source>
</evidence>
<accession>A0A074ZWW6</accession>
<dbReference type="EMBL" id="KL596644">
    <property type="protein sequence ID" value="KER31606.1"/>
    <property type="molecule type" value="Genomic_DNA"/>
</dbReference>
<protein>
    <submittedName>
        <fullName evidence="2">Uncharacterized protein</fullName>
    </submittedName>
</protein>
<evidence type="ECO:0000256" key="1">
    <source>
        <dbReference type="SAM" id="MobiDB-lite"/>
    </source>
</evidence>
<proteinExistence type="predicted"/>
<dbReference type="GeneID" id="20316430"/>
<gene>
    <name evidence="2" type="ORF">T265_02242</name>
</gene>
<dbReference type="Proteomes" id="UP000054324">
    <property type="component" value="Unassembled WGS sequence"/>
</dbReference>